<dbReference type="OrthoDB" id="9798208at2"/>
<dbReference type="PANTHER" id="PTHR43240:SF5">
    <property type="entry name" value="1,4-DIHYDROXY-2-NAPHTHOYL-COA THIOESTERASE 1"/>
    <property type="match status" value="1"/>
</dbReference>
<comment type="similarity">
    <text evidence="1">Belongs to the thioesterase PaaI family.</text>
</comment>
<dbReference type="GO" id="GO:0005829">
    <property type="term" value="C:cytosol"/>
    <property type="evidence" value="ECO:0007669"/>
    <property type="project" value="TreeGrafter"/>
</dbReference>
<evidence type="ECO:0000313" key="4">
    <source>
        <dbReference type="EMBL" id="EFU74525.1"/>
    </source>
</evidence>
<dbReference type="Gene3D" id="3.10.129.10">
    <property type="entry name" value="Hotdog Thioesterase"/>
    <property type="match status" value="1"/>
</dbReference>
<dbReference type="GO" id="GO:0061522">
    <property type="term" value="F:1,4-dihydroxy-2-naphthoyl-CoA thioesterase activity"/>
    <property type="evidence" value="ECO:0007669"/>
    <property type="project" value="TreeGrafter"/>
</dbReference>
<proteinExistence type="inferred from homology"/>
<dbReference type="STRING" id="888064.HMPREF9088_0660"/>
<organism evidence="4 5">
    <name type="scientific">Enterococcus italicus (strain DSM 15952 / CCUG 50447 / LMG 22039 / TP 1.5)</name>
    <dbReference type="NCBI Taxonomy" id="888064"/>
    <lineage>
        <taxon>Bacteria</taxon>
        <taxon>Bacillati</taxon>
        <taxon>Bacillota</taxon>
        <taxon>Bacilli</taxon>
        <taxon>Lactobacillales</taxon>
        <taxon>Enterococcaceae</taxon>
        <taxon>Enterococcus</taxon>
    </lineage>
</organism>
<dbReference type="PANTHER" id="PTHR43240">
    <property type="entry name" value="1,4-DIHYDROXY-2-NAPHTHOYL-COA THIOESTERASE 1"/>
    <property type="match status" value="1"/>
</dbReference>
<dbReference type="Pfam" id="PF03061">
    <property type="entry name" value="4HBT"/>
    <property type="match status" value="1"/>
</dbReference>
<evidence type="ECO:0000256" key="1">
    <source>
        <dbReference type="ARBA" id="ARBA00008324"/>
    </source>
</evidence>
<name>E6LE70_ENTI1</name>
<sequence>MNLLTHLGIKTEQVTAEKVILSLQVNETHQQPYGVMHGGVSAVLIETACSIGGNANLQHAHAVGIDLSVNHLKSIATGPVTVVATADRIGRTIQVWQATLYNDQQEKLAVGRCTLAVVTH</sequence>
<keyword evidence="5" id="KW-1185">Reference proteome</keyword>
<dbReference type="CDD" id="cd03443">
    <property type="entry name" value="PaaI_thioesterase"/>
    <property type="match status" value="1"/>
</dbReference>
<dbReference type="InterPro" id="IPR006683">
    <property type="entry name" value="Thioestr_dom"/>
</dbReference>
<evidence type="ECO:0000313" key="5">
    <source>
        <dbReference type="Proteomes" id="UP000010296"/>
    </source>
</evidence>
<accession>E6LE70</accession>
<dbReference type="EMBL" id="AEPV01000024">
    <property type="protein sequence ID" value="EFU74525.1"/>
    <property type="molecule type" value="Genomic_DNA"/>
</dbReference>
<feature type="domain" description="Thioesterase" evidence="3">
    <location>
        <begin position="33"/>
        <end position="108"/>
    </location>
</feature>
<keyword evidence="2" id="KW-0378">Hydrolase</keyword>
<dbReference type="PATRIC" id="fig|888064.11.peg.1116"/>
<dbReference type="InterPro" id="IPR029069">
    <property type="entry name" value="HotDog_dom_sf"/>
</dbReference>
<dbReference type="AlphaFoldDB" id="E6LE70"/>
<dbReference type="RefSeq" id="WP_007207681.1">
    <property type="nucleotide sequence ID" value="NZ_GL622241.1"/>
</dbReference>
<comment type="caution">
    <text evidence="4">The sequence shown here is derived from an EMBL/GenBank/DDBJ whole genome shotgun (WGS) entry which is preliminary data.</text>
</comment>
<protein>
    <recommendedName>
        <fullName evidence="3">Thioesterase domain-containing protein</fullName>
    </recommendedName>
</protein>
<dbReference type="NCBIfam" id="TIGR00369">
    <property type="entry name" value="unchar_dom_1"/>
    <property type="match status" value="1"/>
</dbReference>
<gene>
    <name evidence="4" type="ORF">HMPREF9088_0660</name>
</gene>
<reference evidence="4 5" key="1">
    <citation type="submission" date="2010-12" db="EMBL/GenBank/DDBJ databases">
        <authorList>
            <person name="Muzny D."/>
            <person name="Qin X."/>
            <person name="Deng J."/>
            <person name="Jiang H."/>
            <person name="Liu Y."/>
            <person name="Qu J."/>
            <person name="Song X.-Z."/>
            <person name="Zhang L."/>
            <person name="Thornton R."/>
            <person name="Coyle M."/>
            <person name="Francisco L."/>
            <person name="Jackson L."/>
            <person name="Javaid M."/>
            <person name="Korchina V."/>
            <person name="Kovar C."/>
            <person name="Mata R."/>
            <person name="Mathew T."/>
            <person name="Ngo R."/>
            <person name="Nguyen L."/>
            <person name="Nguyen N."/>
            <person name="Okwuonu G."/>
            <person name="Ongeri F."/>
            <person name="Pham C."/>
            <person name="Simmons D."/>
            <person name="Wilczek-Boney K."/>
            <person name="Hale W."/>
            <person name="Jakkamsetti A."/>
            <person name="Pham P."/>
            <person name="Ruth R."/>
            <person name="San Lucas F."/>
            <person name="Warren J."/>
            <person name="Zhang J."/>
            <person name="Zhao Z."/>
            <person name="Zhou C."/>
            <person name="Zhu D."/>
            <person name="Lee S."/>
            <person name="Bess C."/>
            <person name="Blankenburg K."/>
            <person name="Forbes L."/>
            <person name="Fu Q."/>
            <person name="Gubbala S."/>
            <person name="Hirani K."/>
            <person name="Jayaseelan J.C."/>
            <person name="Lara F."/>
            <person name="Munidasa M."/>
            <person name="Palculict T."/>
            <person name="Patil S."/>
            <person name="Pu L.-L."/>
            <person name="Saada N."/>
            <person name="Tang L."/>
            <person name="Weissenberger G."/>
            <person name="Zhu Y."/>
            <person name="Hemphill L."/>
            <person name="Shang Y."/>
            <person name="Youmans B."/>
            <person name="Ayvaz T."/>
            <person name="Ross M."/>
            <person name="Santibanez J."/>
            <person name="Aqrawi P."/>
            <person name="Gross S."/>
            <person name="Joshi V."/>
            <person name="Fowler G."/>
            <person name="Nazareth L."/>
            <person name="Reid J."/>
            <person name="Worley K."/>
            <person name="Petrosino J."/>
            <person name="Highlander S."/>
            <person name="Gibbs R."/>
        </authorList>
    </citation>
    <scope>NUCLEOTIDE SEQUENCE [LARGE SCALE GENOMIC DNA]</scope>
    <source>
        <strain evidence="5">DSM 15952 / CCUG 50447 / LMG 22039 / TP 1.5</strain>
    </source>
</reference>
<dbReference type="eggNOG" id="COG2050">
    <property type="taxonomic scope" value="Bacteria"/>
</dbReference>
<dbReference type="SUPFAM" id="SSF54637">
    <property type="entry name" value="Thioesterase/thiol ester dehydrase-isomerase"/>
    <property type="match status" value="1"/>
</dbReference>
<dbReference type="InterPro" id="IPR003736">
    <property type="entry name" value="PAAI_dom"/>
</dbReference>
<dbReference type="HOGENOM" id="CLU_089876_13_3_9"/>
<evidence type="ECO:0000256" key="2">
    <source>
        <dbReference type="ARBA" id="ARBA00022801"/>
    </source>
</evidence>
<dbReference type="Proteomes" id="UP000010296">
    <property type="component" value="Unassembled WGS sequence"/>
</dbReference>
<evidence type="ECO:0000259" key="3">
    <source>
        <dbReference type="Pfam" id="PF03061"/>
    </source>
</evidence>